<accession>A0A6I9NYF7</accession>
<dbReference type="Proteomes" id="UP000504611">
    <property type="component" value="Unplaced"/>
</dbReference>
<evidence type="ECO:0000256" key="1">
    <source>
        <dbReference type="SAM" id="MobiDB-lite"/>
    </source>
</evidence>
<organism evidence="2 3">
    <name type="scientific">Notothenia coriiceps</name>
    <name type="common">black rockcod</name>
    <dbReference type="NCBI Taxonomy" id="8208"/>
    <lineage>
        <taxon>Eukaryota</taxon>
        <taxon>Metazoa</taxon>
        <taxon>Chordata</taxon>
        <taxon>Craniata</taxon>
        <taxon>Vertebrata</taxon>
        <taxon>Euteleostomi</taxon>
        <taxon>Actinopterygii</taxon>
        <taxon>Neopterygii</taxon>
        <taxon>Teleostei</taxon>
        <taxon>Neoteleostei</taxon>
        <taxon>Acanthomorphata</taxon>
        <taxon>Eupercaria</taxon>
        <taxon>Perciformes</taxon>
        <taxon>Notothenioidei</taxon>
        <taxon>Nototheniidae</taxon>
        <taxon>Notothenia</taxon>
    </lineage>
</organism>
<sequence>MLDARREDHRLRALNHPWLEERDRYAYKIHLPETVEQLRKFNGRRKLKGAVLAAVSSHKFNSYYGDPPEELHDYTDDPTSSGLLAAESTYPSPRLPLDS</sequence>
<gene>
    <name evidence="3" type="primary">LOC104954658</name>
</gene>
<proteinExistence type="predicted"/>
<dbReference type="KEGG" id="ncc:104954658"/>
<name>A0A6I9NYF7_9TELE</name>
<feature type="region of interest" description="Disordered" evidence="1">
    <location>
        <begin position="66"/>
        <end position="99"/>
    </location>
</feature>
<dbReference type="Gene3D" id="6.10.140.620">
    <property type="match status" value="1"/>
</dbReference>
<dbReference type="RefSeq" id="XP_010780130.1">
    <property type="nucleotide sequence ID" value="XM_010781828.1"/>
</dbReference>
<dbReference type="AlphaFoldDB" id="A0A6I9NYF7"/>
<dbReference type="OrthoDB" id="8764769at2759"/>
<protein>
    <submittedName>
        <fullName evidence="3">Peripheral plasma membrane protein CASK-like</fullName>
    </submittedName>
</protein>
<evidence type="ECO:0000313" key="2">
    <source>
        <dbReference type="Proteomes" id="UP000504611"/>
    </source>
</evidence>
<dbReference type="GeneID" id="104954658"/>
<keyword evidence="2" id="KW-1185">Reference proteome</keyword>
<evidence type="ECO:0000313" key="3">
    <source>
        <dbReference type="RefSeq" id="XP_010780130.1"/>
    </source>
</evidence>
<reference evidence="3" key="1">
    <citation type="submission" date="2025-08" db="UniProtKB">
        <authorList>
            <consortium name="RefSeq"/>
        </authorList>
    </citation>
    <scope>IDENTIFICATION</scope>
    <source>
        <tissue evidence="3">Muscle</tissue>
    </source>
</reference>